<proteinExistence type="predicted"/>
<evidence type="ECO:0000313" key="2">
    <source>
        <dbReference type="Proteomes" id="UP000180235"/>
    </source>
</evidence>
<protein>
    <submittedName>
        <fullName evidence="1">Uncharacterized protein</fullName>
    </submittedName>
</protein>
<dbReference type="EMBL" id="CP017675">
    <property type="protein sequence ID" value="APB33583.1"/>
    <property type="molecule type" value="Genomic_DNA"/>
</dbReference>
<sequence length="231" mass="25980">MTTKISFAPTDEEYQRLTELKSEVGGSWNEVLSFLLTKLGDPLAQPTHSGLAALAQELNLPPAQVIDLLVSSYRQSQSDKGSPAGNTSELTLDVLKLSTSDRAILEKLIFNSGKPFLELVKYGLMLQIRPDESPSPHILTVEQAFDLLAGFNDQTAEINHKIYIDIAVLEMQAQCERRTAQDWYVANLERVKTHHKKHGLSEVNNRLRMRTVGHGFHGVEWVDGIYRERNI</sequence>
<dbReference type="RefSeq" id="WP_071454149.1">
    <property type="nucleotide sequence ID" value="NZ_CP017675.1"/>
</dbReference>
<accession>A0A1J0ACC8</accession>
<dbReference type="AlphaFoldDB" id="A0A1J0ACC8"/>
<reference evidence="1 2" key="1">
    <citation type="submission" date="2016-10" db="EMBL/GenBank/DDBJ databases">
        <title>Description of Gloeomargarita lithophora gen. nov., sp. nov., a thylakoid-bearing basal-branching cyanobacterium with intracellular carbonates, and proposal for Gloeomargaritales ord. nov.</title>
        <authorList>
            <person name="Moreira D."/>
            <person name="Tavera R."/>
            <person name="Benzerara K."/>
            <person name="Skouri-Panet F."/>
            <person name="Couradeau E."/>
            <person name="Gerard E."/>
            <person name="Loussert C."/>
            <person name="Novelo E."/>
            <person name="Zivanovic Y."/>
            <person name="Lopez-Garcia P."/>
        </authorList>
    </citation>
    <scope>NUCLEOTIDE SEQUENCE [LARGE SCALE GENOMIC DNA]</scope>
    <source>
        <strain evidence="1 2">D10</strain>
    </source>
</reference>
<organism evidence="1 2">
    <name type="scientific">Gloeomargarita lithophora Alchichica-D10</name>
    <dbReference type="NCBI Taxonomy" id="1188229"/>
    <lineage>
        <taxon>Bacteria</taxon>
        <taxon>Bacillati</taxon>
        <taxon>Cyanobacteriota</taxon>
        <taxon>Cyanophyceae</taxon>
        <taxon>Gloeomargaritales</taxon>
        <taxon>Gloeomargaritaceae</taxon>
        <taxon>Gloeomargarita</taxon>
    </lineage>
</organism>
<name>A0A1J0ACC8_9CYAN</name>
<evidence type="ECO:0000313" key="1">
    <source>
        <dbReference type="EMBL" id="APB33583.1"/>
    </source>
</evidence>
<keyword evidence="2" id="KW-1185">Reference proteome</keyword>
<dbReference type="STRING" id="1188229.GlitD10_1263"/>
<gene>
    <name evidence="1" type="ORF">GlitD10_1263</name>
</gene>
<dbReference type="KEGG" id="glt:GlitD10_1263"/>
<dbReference type="Proteomes" id="UP000180235">
    <property type="component" value="Chromosome"/>
</dbReference>